<dbReference type="EMBL" id="AZMJ01000584">
    <property type="protein sequence ID" value="ETI97584.1"/>
    <property type="molecule type" value="Genomic_DNA"/>
</dbReference>
<keyword evidence="1" id="KW-0472">Membrane</keyword>
<dbReference type="Proteomes" id="UP000018855">
    <property type="component" value="Unassembled WGS sequence"/>
</dbReference>
<reference evidence="2 3" key="1">
    <citation type="submission" date="2013-12" db="EMBL/GenBank/DDBJ databases">
        <title>A Varibaculum cambriense genome reconstructed from a premature infant gut community with otherwise low bacterial novelty that shifts toward anaerobic metabolism during the third week of life.</title>
        <authorList>
            <person name="Brown C.T."/>
            <person name="Sharon I."/>
            <person name="Thomas B.C."/>
            <person name="Castelle C.J."/>
            <person name="Morowitz M.J."/>
            <person name="Banfield J.F."/>
        </authorList>
    </citation>
    <scope>NUCLEOTIDE SEQUENCE [LARGE SCALE GENOMIC DNA]</scope>
    <source>
        <strain evidence="3">DORA_11</strain>
    </source>
</reference>
<name>W1UY08_9FIRM</name>
<proteinExistence type="predicted"/>
<comment type="caution">
    <text evidence="2">The sequence shown here is derived from an EMBL/GenBank/DDBJ whole genome shotgun (WGS) entry which is preliminary data.</text>
</comment>
<accession>W1UY08</accession>
<protein>
    <submittedName>
        <fullName evidence="2">Uncharacterized protein</fullName>
    </submittedName>
</protein>
<evidence type="ECO:0000256" key="1">
    <source>
        <dbReference type="SAM" id="Phobius"/>
    </source>
</evidence>
<keyword evidence="1" id="KW-1133">Transmembrane helix</keyword>
<evidence type="ECO:0000313" key="3">
    <source>
        <dbReference type="Proteomes" id="UP000018855"/>
    </source>
</evidence>
<feature type="transmembrane region" description="Helical" evidence="1">
    <location>
        <begin position="54"/>
        <end position="75"/>
    </location>
</feature>
<gene>
    <name evidence="2" type="ORF">Q619_VDC00584G0004</name>
</gene>
<organism evidence="2 3">
    <name type="scientific">Veillonella dispar DORA_11</name>
    <dbReference type="NCBI Taxonomy" id="1403949"/>
    <lineage>
        <taxon>Bacteria</taxon>
        <taxon>Bacillati</taxon>
        <taxon>Bacillota</taxon>
        <taxon>Negativicutes</taxon>
        <taxon>Veillonellales</taxon>
        <taxon>Veillonellaceae</taxon>
        <taxon>Veillonella</taxon>
    </lineage>
</organism>
<keyword evidence="1" id="KW-0812">Transmembrane</keyword>
<evidence type="ECO:0000313" key="2">
    <source>
        <dbReference type="EMBL" id="ETI97584.1"/>
    </source>
</evidence>
<dbReference type="AlphaFoldDB" id="W1UY08"/>
<sequence>MKKMYFTLVNYYDPIIIHLYHSPILITLQVNHDIYMLITTISSIFCMQKGAKSISLLAPFISTAVSICYFILFQARLLHQ</sequence>